<proteinExistence type="predicted"/>
<dbReference type="PANTHER" id="PTHR43775">
    <property type="entry name" value="FATTY ACID SYNTHASE"/>
    <property type="match status" value="1"/>
</dbReference>
<dbReference type="GO" id="GO:0005737">
    <property type="term" value="C:cytoplasm"/>
    <property type="evidence" value="ECO:0007669"/>
    <property type="project" value="TreeGrafter"/>
</dbReference>
<dbReference type="SMART" id="SM00827">
    <property type="entry name" value="PKS_AT"/>
    <property type="match status" value="1"/>
</dbReference>
<dbReference type="InterPro" id="IPR016035">
    <property type="entry name" value="Acyl_Trfase/lysoPLipase"/>
</dbReference>
<evidence type="ECO:0000313" key="7">
    <source>
        <dbReference type="Proteomes" id="UP000186657"/>
    </source>
</evidence>
<dbReference type="Pfam" id="PF00550">
    <property type="entry name" value="PP-binding"/>
    <property type="match status" value="1"/>
</dbReference>
<keyword evidence="7" id="KW-1185">Reference proteome</keyword>
<dbReference type="PANTHER" id="PTHR43775:SF51">
    <property type="entry name" value="INACTIVE PHENOLPHTHIOCEROL SYNTHESIS POLYKETIDE SYNTHASE TYPE I PKS1-RELATED"/>
    <property type="match status" value="1"/>
</dbReference>
<dbReference type="GO" id="GO:0071770">
    <property type="term" value="P:DIM/DIP cell wall layer assembly"/>
    <property type="evidence" value="ECO:0007669"/>
    <property type="project" value="TreeGrafter"/>
</dbReference>
<keyword evidence="1" id="KW-0596">Phosphopantetheine</keyword>
<dbReference type="Gene3D" id="3.30.70.250">
    <property type="entry name" value="Malonyl-CoA ACP transacylase, ACP-binding"/>
    <property type="match status" value="1"/>
</dbReference>
<sequence>MAPASNLISNWEIRDVLEPSTRQPQQLPKQLLINGQQPKLQPVAFMFPGQGAQYVNMGLELTHEISTFRDLIDRCSELLKPHLGIDLRHVLYPKQEQTNQATEQLKQTSITQPALFVIEYALAQLWMSWGVRPQAMIGHSIGEYVAACVAGVFSLEDALSLVALRGQMMQQLPAGSMLAVPLPEQEVESLLGQELSLAVINGPSQSVISGPTDAIALLQNQLDQKGLEYRRLHTSHAFHSKMMEPILDSFTNQVKQVSLKPPQIPYLSNVTGTWITAEEAVNPRYWAQHLRQTVRFSQGVQQLLKQPETILLEVGPGRTLSTLTKRHSQKAVEQLVLTSVRHPRQEQSDLSFLLTTVEQLRAAGVPVDWERCSAVLGVSPMSDCIKNGCHGQTPDQQDIPRHKGQEDDAQKDNSTLLAPDQPQPESSKTFVAPRDDLERQLTKIWENVLGIKSISVTDNFYDLGGDSLLAVRLFAEIEKIFHKKLPLASLLMAPTVAQLVNQLRQDQGAAPWSSVVPIQPNGSKPPLFCIHGAGGNILSFRDLARYLGSEQPFYGLQSLGLDGKQTPLSTVEDMARCYLKEIRTIQPKGPYFLSGYCFGGKIALEIAQLLRLDGETVALLALLEPSPVNFSTNENQRPYQRSYSDRLKGLFERLIHRGFQDVLKQQFLKVVSKLYQSFGISLPQSLQIIKVQEANTFASKNYVAKRYYPNPVTMFLTSERIAQSPELQKGWIELVTGELKIQEISGKHLDDQPGSFLKDPHVELLAEKITACIEQVIIS</sequence>
<dbReference type="RefSeq" id="WP_075898900.1">
    <property type="nucleotide sequence ID" value="NZ_MKZS01000001.1"/>
</dbReference>
<dbReference type="InterPro" id="IPR050091">
    <property type="entry name" value="PKS_NRPS_Biosynth_Enz"/>
</dbReference>
<feature type="region of interest" description="Disordered" evidence="4">
    <location>
        <begin position="388"/>
        <end position="431"/>
    </location>
</feature>
<evidence type="ECO:0000313" key="6">
    <source>
        <dbReference type="EMBL" id="OLT59486.1"/>
    </source>
</evidence>
<name>A0A1U7N0L5_9CYAN</name>
<evidence type="ECO:0000256" key="1">
    <source>
        <dbReference type="ARBA" id="ARBA00022450"/>
    </source>
</evidence>
<dbReference type="FunFam" id="1.10.1200.10:FF:000016">
    <property type="entry name" value="Non-ribosomal peptide synthase"/>
    <property type="match status" value="1"/>
</dbReference>
<dbReference type="InterPro" id="IPR036736">
    <property type="entry name" value="ACP-like_sf"/>
</dbReference>
<dbReference type="GO" id="GO:0005886">
    <property type="term" value="C:plasma membrane"/>
    <property type="evidence" value="ECO:0007669"/>
    <property type="project" value="TreeGrafter"/>
</dbReference>
<dbReference type="InterPro" id="IPR016036">
    <property type="entry name" value="Malonyl_transacylase_ACP-bd"/>
</dbReference>
<dbReference type="GO" id="GO:0044550">
    <property type="term" value="P:secondary metabolite biosynthetic process"/>
    <property type="evidence" value="ECO:0007669"/>
    <property type="project" value="UniProtKB-ARBA"/>
</dbReference>
<dbReference type="Gene3D" id="3.40.366.10">
    <property type="entry name" value="Malonyl-Coenzyme A Acyl Carrier Protein, domain 2"/>
    <property type="match status" value="1"/>
</dbReference>
<feature type="domain" description="Carrier" evidence="5">
    <location>
        <begin position="432"/>
        <end position="507"/>
    </location>
</feature>
<dbReference type="AlphaFoldDB" id="A0A1U7N0L5"/>
<reference evidence="6 7" key="1">
    <citation type="submission" date="2016-10" db="EMBL/GenBank/DDBJ databases">
        <title>Comparative genomics uncovers the prolific and rare metabolic potential of the cyanobacterial genus Moorea.</title>
        <authorList>
            <person name="Leao T."/>
            <person name="Castelao G."/>
            <person name="Korobeynikov A."/>
            <person name="Monroe E.A."/>
            <person name="Podell S."/>
            <person name="Glukhov E."/>
            <person name="Allen E."/>
            <person name="Gerwick W.H."/>
            <person name="Gerwick L."/>
        </authorList>
    </citation>
    <scope>NUCLEOTIDE SEQUENCE [LARGE SCALE GENOMIC DNA]</scope>
    <source>
        <strain evidence="6 7">PNG5-198</strain>
    </source>
</reference>
<evidence type="ECO:0000256" key="4">
    <source>
        <dbReference type="SAM" id="MobiDB-lite"/>
    </source>
</evidence>
<dbReference type="InterPro" id="IPR014043">
    <property type="entry name" value="Acyl_transferase_dom"/>
</dbReference>
<dbReference type="InterPro" id="IPR001031">
    <property type="entry name" value="Thioesterase"/>
</dbReference>
<dbReference type="SUPFAM" id="SSF53474">
    <property type="entry name" value="alpha/beta-Hydrolases"/>
    <property type="match status" value="1"/>
</dbReference>
<dbReference type="Gene3D" id="1.10.1200.10">
    <property type="entry name" value="ACP-like"/>
    <property type="match status" value="1"/>
</dbReference>
<dbReference type="SUPFAM" id="SSF52151">
    <property type="entry name" value="FabD/lysophospholipase-like"/>
    <property type="match status" value="1"/>
</dbReference>
<dbReference type="Pfam" id="PF00975">
    <property type="entry name" value="Thioesterase"/>
    <property type="match status" value="1"/>
</dbReference>
<dbReference type="SUPFAM" id="SSF55048">
    <property type="entry name" value="Probable ACP-binding domain of malonyl-CoA ACP transacylase"/>
    <property type="match status" value="1"/>
</dbReference>
<evidence type="ECO:0000256" key="3">
    <source>
        <dbReference type="ARBA" id="ARBA00022679"/>
    </source>
</evidence>
<keyword evidence="3" id="KW-0808">Transferase</keyword>
<dbReference type="FunFam" id="3.40.366.10:FF:000002">
    <property type="entry name" value="Probable polyketide synthase 2"/>
    <property type="match status" value="1"/>
</dbReference>
<dbReference type="Gene3D" id="3.40.50.1820">
    <property type="entry name" value="alpha/beta hydrolase"/>
    <property type="match status" value="1"/>
</dbReference>
<protein>
    <recommendedName>
        <fullName evidence="5">Carrier domain-containing protein</fullName>
    </recommendedName>
</protein>
<dbReference type="Proteomes" id="UP000186657">
    <property type="component" value="Unassembled WGS sequence"/>
</dbReference>
<comment type="caution">
    <text evidence="6">The sequence shown here is derived from an EMBL/GenBank/DDBJ whole genome shotgun (WGS) entry which is preliminary data.</text>
</comment>
<dbReference type="InterPro" id="IPR009081">
    <property type="entry name" value="PP-bd_ACP"/>
</dbReference>
<evidence type="ECO:0000256" key="2">
    <source>
        <dbReference type="ARBA" id="ARBA00022553"/>
    </source>
</evidence>
<dbReference type="InterPro" id="IPR001227">
    <property type="entry name" value="Ac_transferase_dom_sf"/>
</dbReference>
<accession>A0A1U7N0L5</accession>
<dbReference type="SUPFAM" id="SSF47336">
    <property type="entry name" value="ACP-like"/>
    <property type="match status" value="1"/>
</dbReference>
<dbReference type="GO" id="GO:0006633">
    <property type="term" value="P:fatty acid biosynthetic process"/>
    <property type="evidence" value="ECO:0007669"/>
    <property type="project" value="TreeGrafter"/>
</dbReference>
<dbReference type="PROSITE" id="PS50075">
    <property type="entry name" value="CARRIER"/>
    <property type="match status" value="1"/>
</dbReference>
<dbReference type="Pfam" id="PF00698">
    <property type="entry name" value="Acyl_transf_1"/>
    <property type="match status" value="1"/>
</dbReference>
<feature type="compositionally biased region" description="Basic and acidic residues" evidence="4">
    <location>
        <begin position="398"/>
        <end position="411"/>
    </location>
</feature>
<dbReference type="InterPro" id="IPR029058">
    <property type="entry name" value="AB_hydrolase_fold"/>
</dbReference>
<evidence type="ECO:0000259" key="5">
    <source>
        <dbReference type="PROSITE" id="PS50075"/>
    </source>
</evidence>
<dbReference type="GO" id="GO:0004312">
    <property type="term" value="F:fatty acid synthase activity"/>
    <property type="evidence" value="ECO:0007669"/>
    <property type="project" value="TreeGrafter"/>
</dbReference>
<dbReference type="Gene3D" id="3.30.70.3290">
    <property type="match status" value="1"/>
</dbReference>
<gene>
    <name evidence="6" type="ORF">BJP37_11045</name>
</gene>
<organism evidence="6 7">
    <name type="scientific">Moorena bouillonii PNG</name>
    <dbReference type="NCBI Taxonomy" id="568701"/>
    <lineage>
        <taxon>Bacteria</taxon>
        <taxon>Bacillati</taxon>
        <taxon>Cyanobacteriota</taxon>
        <taxon>Cyanophyceae</taxon>
        <taxon>Coleofasciculales</taxon>
        <taxon>Coleofasciculaceae</taxon>
        <taxon>Moorena</taxon>
    </lineage>
</organism>
<keyword evidence="2" id="KW-0597">Phosphoprotein</keyword>
<dbReference type="EMBL" id="MKZS01000001">
    <property type="protein sequence ID" value="OLT59486.1"/>
    <property type="molecule type" value="Genomic_DNA"/>
</dbReference>